<feature type="domain" description="SLH" evidence="3">
    <location>
        <begin position="225"/>
        <end position="284"/>
    </location>
</feature>
<feature type="domain" description="SLH" evidence="3">
    <location>
        <begin position="350"/>
        <end position="409"/>
    </location>
</feature>
<feature type="domain" description="SLH" evidence="3">
    <location>
        <begin position="49"/>
        <end position="108"/>
    </location>
</feature>
<dbReference type="RefSeq" id="WP_151625999.1">
    <property type="nucleotide sequence ID" value="NZ_WBPG01000014.1"/>
</dbReference>
<name>A0A7V7SBH7_9BACI</name>
<dbReference type="AlphaFoldDB" id="A0A7V7SBH7"/>
<sequence length="1232" mass="138751">MKNWLKKVAQLSILFVLFITLIFDGAIAYAANEVNKNTNQFHSAAENTNELVFKDVPPSYWGYKDIKRLKEMKIVSGKGNGIFGPEDRLTREQFLSMVVLQQGYKIVKDQETFKDVPKSKWSNQYIETAIKEEIIEKKEYGDNFKPEQEISREEMAIVIAKVLKLKEVDEEIKFGDKSEFTKNPKLIAALVNAKIISGYPDGTFKPKQTLTRAESAAVIVKLLDYGYVFDDVPPSYWAYKDIKRLKEMKIVSGKGNGIFGPEDRLTREQFLSMIVLQQGYKIVKDQETFKDVPKSKWSNQYVETAIKEGIIEKKEYGDNFKPEQEIPREEMAIIIAKVLKLKEVDEEIKFEDKGEFTKNPKLIAALIHAKIISGYPDGTFKPKQTLTRAESTAVVSKVIDYKKDEPTTGDGDTGGGTGNGGDGEKASIVYKKNVYEVKEQYKNDIEQTQTDTFTFKKEAAKLKELKNDNILILPPIPNNPLGVVIKIISITEGSNGEKVVKVVQPEAREVVESVDVKGKVKLTPENTKAVFLAEGVTLVNQFSPFQKNIAEFENKNKLNEIPIGKEAQGALFFAPNKWLDEPKQSTKFEPEFRMQVDLKLGSKEREKDKVDLATISNSKKEENNWDLAIKGEIAIKDFEYEAENATSLSDLKVILTNKVEKNLKITAEHTECTIDDKACKAELDKKAKEMLKKPYSEWKELIKERSAKVDPLAKPIFTFYVKHPLNPSLGVMVEGYLVIKADLTLGVEFGVNEAEVNTIGLDKGTIIKEQRKIGPHFQMAGEAKLVGETGIKIKGGLTIANLVLVGVYVEGGVKVEAEARSSAIVDGWSVFEDTRTAFCAKGSLSIYAKAGLEASLIIYDGLSLKTTLLAKNEPFGSLSTCKNTELESNRAHLLLEEGEIGDLDVVKKVFDESEIQLIPKRLSKNETIRVKSENNDLVEVEKKGENQFSVHAKSTIKENQKIDIIFELLDDQKVIKELKVPVYIVKPKKLKISPEKTFVMKKQKEQLEVFLEIAIPEELIEERKKAGLPVEKQYYKKVTQPSLLTFKSSKDFVIVNELGEVTVKDDAKIGDTTDINIAYKGLTGKVSAQVSGSEEDKRALSGLSLPSAQQLILDAEQHANNILQAAVKSPEEEKFEDLQKQMKKFYEPKFTGKQFEKAYKYNRQWILNPYYLYPVTNVYNTEAMKTFTSVSETPSTLSVKVSVPVQGEQGESFTYTYDLVKKDGSWYLDDIN</sequence>
<evidence type="ECO:0000259" key="3">
    <source>
        <dbReference type="PROSITE" id="PS51272"/>
    </source>
</evidence>
<dbReference type="Pfam" id="PF00395">
    <property type="entry name" value="SLH"/>
    <property type="match status" value="6"/>
</dbReference>
<dbReference type="InterPro" id="IPR051465">
    <property type="entry name" value="Cell_Envelope_Struct_Comp"/>
</dbReference>
<reference evidence="4 5" key="1">
    <citation type="submission" date="2019-10" db="EMBL/GenBank/DDBJ databases">
        <title>Bacillus from the desert of Cuatro Cinegas, Coahuila.</title>
        <authorList>
            <person name="Olmedo-Alvarez G."/>
            <person name="Saldana S."/>
            <person name="Barcelo D."/>
        </authorList>
    </citation>
    <scope>NUCLEOTIDE SEQUENCE [LARGE SCALE GENOMIC DNA]</scope>
    <source>
        <strain evidence="4 5">CH155b_5T</strain>
    </source>
</reference>
<evidence type="ECO:0000256" key="1">
    <source>
        <dbReference type="ARBA" id="ARBA00022729"/>
    </source>
</evidence>
<organism evidence="4 5">
    <name type="scientific">Bacillus luti</name>
    <dbReference type="NCBI Taxonomy" id="2026191"/>
    <lineage>
        <taxon>Bacteria</taxon>
        <taxon>Bacillati</taxon>
        <taxon>Bacillota</taxon>
        <taxon>Bacilli</taxon>
        <taxon>Bacillales</taxon>
        <taxon>Bacillaceae</taxon>
        <taxon>Bacillus</taxon>
        <taxon>Bacillus cereus group</taxon>
    </lineage>
</organism>
<feature type="compositionally biased region" description="Gly residues" evidence="2">
    <location>
        <begin position="411"/>
        <end position="421"/>
    </location>
</feature>
<dbReference type="PANTHER" id="PTHR43308">
    <property type="entry name" value="OUTER MEMBRANE PROTEIN ALPHA-RELATED"/>
    <property type="match status" value="1"/>
</dbReference>
<dbReference type="Proteomes" id="UP000470409">
    <property type="component" value="Unassembled WGS sequence"/>
</dbReference>
<feature type="domain" description="SLH" evidence="3">
    <location>
        <begin position="174"/>
        <end position="224"/>
    </location>
</feature>
<feature type="domain" description="SLH" evidence="3">
    <location>
        <begin position="285"/>
        <end position="349"/>
    </location>
</feature>
<evidence type="ECO:0000313" key="5">
    <source>
        <dbReference type="Proteomes" id="UP000470409"/>
    </source>
</evidence>
<dbReference type="PROSITE" id="PS51272">
    <property type="entry name" value="SLH"/>
    <property type="match status" value="6"/>
</dbReference>
<evidence type="ECO:0000313" key="4">
    <source>
        <dbReference type="EMBL" id="KAB2443691.1"/>
    </source>
</evidence>
<feature type="domain" description="SLH" evidence="3">
    <location>
        <begin position="109"/>
        <end position="173"/>
    </location>
</feature>
<accession>A0A7V7SBH7</accession>
<feature type="region of interest" description="Disordered" evidence="2">
    <location>
        <begin position="403"/>
        <end position="424"/>
    </location>
</feature>
<gene>
    <name evidence="4" type="ORF">F8163_11610</name>
</gene>
<evidence type="ECO:0000256" key="2">
    <source>
        <dbReference type="SAM" id="MobiDB-lite"/>
    </source>
</evidence>
<keyword evidence="1" id="KW-0732">Signal</keyword>
<protein>
    <submittedName>
        <fullName evidence="4">S-layer homology domain-containing protein</fullName>
    </submittedName>
</protein>
<proteinExistence type="predicted"/>
<comment type="caution">
    <text evidence="4">The sequence shown here is derived from an EMBL/GenBank/DDBJ whole genome shotgun (WGS) entry which is preliminary data.</text>
</comment>
<dbReference type="InterPro" id="IPR001119">
    <property type="entry name" value="SLH_dom"/>
</dbReference>
<dbReference type="EMBL" id="WBPG01000014">
    <property type="protein sequence ID" value="KAB2443691.1"/>
    <property type="molecule type" value="Genomic_DNA"/>
</dbReference>